<evidence type="ECO:0000259" key="9">
    <source>
        <dbReference type="PROSITE" id="PS50885"/>
    </source>
</evidence>
<dbReference type="InterPro" id="IPR043128">
    <property type="entry name" value="Rev_trsase/Diguanyl_cyclase"/>
</dbReference>
<comment type="caution">
    <text evidence="11">The sequence shown here is derived from an EMBL/GenBank/DDBJ whole genome shotgun (WGS) entry which is preliminary data.</text>
</comment>
<dbReference type="Gene3D" id="3.30.450.20">
    <property type="entry name" value="PAS domain"/>
    <property type="match status" value="2"/>
</dbReference>
<keyword evidence="2 5" id="KW-0812">Transmembrane</keyword>
<evidence type="ECO:0000256" key="1">
    <source>
        <dbReference type="ARBA" id="ARBA00004141"/>
    </source>
</evidence>
<dbReference type="AlphaFoldDB" id="A0A0C1YRY0"/>
<feature type="domain" description="EAL" evidence="8">
    <location>
        <begin position="666"/>
        <end position="920"/>
    </location>
</feature>
<dbReference type="InterPro" id="IPR035919">
    <property type="entry name" value="EAL_sf"/>
</dbReference>
<feature type="domain" description="GGDEF" evidence="10">
    <location>
        <begin position="524"/>
        <end position="657"/>
    </location>
</feature>
<dbReference type="Gene3D" id="3.30.70.270">
    <property type="match status" value="1"/>
</dbReference>
<dbReference type="CDD" id="cd06225">
    <property type="entry name" value="HAMP"/>
    <property type="match status" value="1"/>
</dbReference>
<dbReference type="InterPro" id="IPR029787">
    <property type="entry name" value="Nucleotide_cyclase"/>
</dbReference>
<dbReference type="GO" id="GO:0007165">
    <property type="term" value="P:signal transduction"/>
    <property type="evidence" value="ECO:0007669"/>
    <property type="project" value="InterPro"/>
</dbReference>
<evidence type="ECO:0000259" key="10">
    <source>
        <dbReference type="PROSITE" id="PS50887"/>
    </source>
</evidence>
<evidence type="ECO:0000259" key="8">
    <source>
        <dbReference type="PROSITE" id="PS50883"/>
    </source>
</evidence>
<dbReference type="NCBIfam" id="TIGR00229">
    <property type="entry name" value="sensory_box"/>
    <property type="match status" value="2"/>
</dbReference>
<evidence type="ECO:0000259" key="7">
    <source>
        <dbReference type="PROSITE" id="PS50113"/>
    </source>
</evidence>
<dbReference type="Pfam" id="PF00990">
    <property type="entry name" value="GGDEF"/>
    <property type="match status" value="1"/>
</dbReference>
<evidence type="ECO:0000256" key="3">
    <source>
        <dbReference type="ARBA" id="ARBA00022989"/>
    </source>
</evidence>
<dbReference type="STRING" id="709839.TSA66_02975"/>
<dbReference type="Pfam" id="PF13675">
    <property type="entry name" value="PilJ"/>
    <property type="match status" value="1"/>
</dbReference>
<dbReference type="InterPro" id="IPR013767">
    <property type="entry name" value="PAS_fold"/>
</dbReference>
<dbReference type="EMBL" id="JWJG01000028">
    <property type="protein sequence ID" value="KIF83457.1"/>
    <property type="molecule type" value="Genomic_DNA"/>
</dbReference>
<dbReference type="SMART" id="SM00086">
    <property type="entry name" value="PAC"/>
    <property type="match status" value="2"/>
</dbReference>
<dbReference type="SUPFAM" id="SSF141868">
    <property type="entry name" value="EAL domain-like"/>
    <property type="match status" value="1"/>
</dbReference>
<dbReference type="Gene3D" id="3.20.20.450">
    <property type="entry name" value="EAL domain"/>
    <property type="match status" value="1"/>
</dbReference>
<dbReference type="SMART" id="SM00052">
    <property type="entry name" value="EAL"/>
    <property type="match status" value="1"/>
</dbReference>
<dbReference type="PROSITE" id="PS50887">
    <property type="entry name" value="GGDEF"/>
    <property type="match status" value="1"/>
</dbReference>
<dbReference type="PROSITE" id="PS50112">
    <property type="entry name" value="PAS"/>
    <property type="match status" value="2"/>
</dbReference>
<dbReference type="PROSITE" id="PS50885">
    <property type="entry name" value="HAMP"/>
    <property type="match status" value="1"/>
</dbReference>
<dbReference type="InterPro" id="IPR029095">
    <property type="entry name" value="NarX-like_N"/>
</dbReference>
<dbReference type="GO" id="GO:0003824">
    <property type="term" value="F:catalytic activity"/>
    <property type="evidence" value="ECO:0007669"/>
    <property type="project" value="UniProtKB-ARBA"/>
</dbReference>
<dbReference type="SMART" id="SM00304">
    <property type="entry name" value="HAMP"/>
    <property type="match status" value="1"/>
</dbReference>
<dbReference type="InterPro" id="IPR003660">
    <property type="entry name" value="HAMP_dom"/>
</dbReference>
<organism evidence="11 12">
    <name type="scientific">Noviherbaspirillum autotrophicum</name>
    <dbReference type="NCBI Taxonomy" id="709839"/>
    <lineage>
        <taxon>Bacteria</taxon>
        <taxon>Pseudomonadati</taxon>
        <taxon>Pseudomonadota</taxon>
        <taxon>Betaproteobacteria</taxon>
        <taxon>Burkholderiales</taxon>
        <taxon>Oxalobacteraceae</taxon>
        <taxon>Noviherbaspirillum</taxon>
    </lineage>
</organism>
<evidence type="ECO:0000313" key="12">
    <source>
        <dbReference type="Proteomes" id="UP000031572"/>
    </source>
</evidence>
<feature type="domain" description="PAS" evidence="6">
    <location>
        <begin position="367"/>
        <end position="412"/>
    </location>
</feature>
<dbReference type="FunFam" id="3.30.70.270:FF:000001">
    <property type="entry name" value="Diguanylate cyclase domain protein"/>
    <property type="match status" value="1"/>
</dbReference>
<dbReference type="SUPFAM" id="SSF55785">
    <property type="entry name" value="PYP-like sensor domain (PAS domain)"/>
    <property type="match status" value="2"/>
</dbReference>
<dbReference type="Gene3D" id="6.10.340.10">
    <property type="match status" value="1"/>
</dbReference>
<sequence>MVLVLLGVANVIVVRAMLTEFNGVAATVNVAGKLRFLSQKIALNTSNTLHGWSAGRGIAESDIADYEAALTTLAQGKQVFGHAIKPLTAQQHAQLAQIRHDWSGYRAYIESLLAGAGTANASAAQLAEITEGAARMLSGAEGLLQSLTLDAQQRQEQALTTVYVLLLVDVLGLAGVFMLIRIRVVYPLRKLARRSRELAEGNYHVRVGYRADDEMGQLADAFNYAAQRIGALIGKLELEHQSLSQAEAMFRGLAENSMVGVYVVQDGHFRFVNAKMASMFGYERDAMLESVGVYDLVPEGDHNLVESNVRKRLRGDAQSVRYERRARRKDDSVFDVEVFGSVMRLDGKPATIGMMLDITERKQAEATTRMATMVYQNTGEAMTITDANGLVIDINPAFTRITGYQREEVVGQRISILRSGRQDREFYEAMWRAISSTGYWQGEIWNRRKNGDVYAEWLTINTVYHPNGTVFRRIALFSDITHKKRTDDLVWRQANFDSLTGLPNRLMFRDRLEQEIRKSHRAALPMALIFIDLDRFKEVNDTLGHAVGDKLLQQAAQRLSRCVRESDTVARLGGDEFTIILGELNQPNNVERIVQDVLKSMAEPFVLGDEIAYVSASLGITFYPDDATEIEDLLKNADQAMYAAKNLGRNRFHYFTPCMQKEAQARRRLISDLRLALADRQFRVQYQPIVDLSTGAISKAEALIRWQHPTRGMVSPAEFIPIAEETGLIVEIGDWVFREVAWQLSRWRERYPQLVVSLNTSPVQYRNSGIDHHGWFRYLHDMGVPASAISVEITEGLLLDTSTAITNQILRFREAGAGVALDDFGTGYSSMSYLSKLDIDYLKIDRSFILDLAPESESVALYEAMIVMAHKLGIKVIAEGVETEEQCRILKAVGCDYAQGYLFSRPVLPEEFEALLRDGPARYRDSVAPASMLN</sequence>
<evidence type="ECO:0008006" key="13">
    <source>
        <dbReference type="Google" id="ProtNLM"/>
    </source>
</evidence>
<dbReference type="SUPFAM" id="SSF158472">
    <property type="entry name" value="HAMP domain-like"/>
    <property type="match status" value="1"/>
</dbReference>
<evidence type="ECO:0000256" key="4">
    <source>
        <dbReference type="ARBA" id="ARBA00023136"/>
    </source>
</evidence>
<dbReference type="Pfam" id="PF00563">
    <property type="entry name" value="EAL"/>
    <property type="match status" value="1"/>
</dbReference>
<dbReference type="InterPro" id="IPR052155">
    <property type="entry name" value="Biofilm_reg_signaling"/>
</dbReference>
<dbReference type="InterPro" id="IPR035965">
    <property type="entry name" value="PAS-like_dom_sf"/>
</dbReference>
<dbReference type="PANTHER" id="PTHR44757">
    <property type="entry name" value="DIGUANYLATE CYCLASE DGCP"/>
    <property type="match status" value="1"/>
</dbReference>
<evidence type="ECO:0000256" key="5">
    <source>
        <dbReference type="SAM" id="Phobius"/>
    </source>
</evidence>
<dbReference type="Proteomes" id="UP000031572">
    <property type="component" value="Unassembled WGS sequence"/>
</dbReference>
<accession>A0A0C1YRY0</accession>
<keyword evidence="3 5" id="KW-1133">Transmembrane helix</keyword>
<dbReference type="InterPro" id="IPR000160">
    <property type="entry name" value="GGDEF_dom"/>
</dbReference>
<protein>
    <recommendedName>
        <fullName evidence="13">Diguanylate cyclase</fullName>
    </recommendedName>
</protein>
<evidence type="ECO:0000259" key="6">
    <source>
        <dbReference type="PROSITE" id="PS50112"/>
    </source>
</evidence>
<dbReference type="SUPFAM" id="SSF55073">
    <property type="entry name" value="Nucleotide cyclase"/>
    <property type="match status" value="1"/>
</dbReference>
<keyword evidence="4 5" id="KW-0472">Membrane</keyword>
<dbReference type="NCBIfam" id="TIGR00254">
    <property type="entry name" value="GGDEF"/>
    <property type="match status" value="1"/>
</dbReference>
<proteinExistence type="predicted"/>
<dbReference type="CDD" id="cd01949">
    <property type="entry name" value="GGDEF"/>
    <property type="match status" value="1"/>
</dbReference>
<name>A0A0C1YRY0_9BURK</name>
<dbReference type="PROSITE" id="PS50113">
    <property type="entry name" value="PAC"/>
    <property type="match status" value="1"/>
</dbReference>
<gene>
    <name evidence="11" type="ORF">TSA66_02975</name>
</gene>
<dbReference type="CDD" id="cd00130">
    <property type="entry name" value="PAS"/>
    <property type="match status" value="2"/>
</dbReference>
<dbReference type="InterPro" id="IPR001610">
    <property type="entry name" value="PAC"/>
</dbReference>
<dbReference type="InterPro" id="IPR001633">
    <property type="entry name" value="EAL_dom"/>
</dbReference>
<feature type="domain" description="HAMP" evidence="9">
    <location>
        <begin position="182"/>
        <end position="234"/>
    </location>
</feature>
<dbReference type="Pfam" id="PF00989">
    <property type="entry name" value="PAS"/>
    <property type="match status" value="1"/>
</dbReference>
<feature type="transmembrane region" description="Helical" evidence="5">
    <location>
        <begin position="162"/>
        <end position="186"/>
    </location>
</feature>
<dbReference type="Pfam" id="PF00672">
    <property type="entry name" value="HAMP"/>
    <property type="match status" value="1"/>
</dbReference>
<keyword evidence="12" id="KW-1185">Reference proteome</keyword>
<dbReference type="PROSITE" id="PS50883">
    <property type="entry name" value="EAL"/>
    <property type="match status" value="1"/>
</dbReference>
<comment type="subcellular location">
    <subcellularLocation>
        <location evidence="1">Membrane</location>
        <topology evidence="1">Multi-pass membrane protein</topology>
    </subcellularLocation>
</comment>
<dbReference type="CDD" id="cd01948">
    <property type="entry name" value="EAL"/>
    <property type="match status" value="1"/>
</dbReference>
<dbReference type="SMART" id="SM00091">
    <property type="entry name" value="PAS"/>
    <property type="match status" value="2"/>
</dbReference>
<dbReference type="InterPro" id="IPR000700">
    <property type="entry name" value="PAS-assoc_C"/>
</dbReference>
<evidence type="ECO:0000313" key="11">
    <source>
        <dbReference type="EMBL" id="KIF83457.1"/>
    </source>
</evidence>
<dbReference type="PANTHER" id="PTHR44757:SF2">
    <property type="entry name" value="BIOFILM ARCHITECTURE MAINTENANCE PROTEIN MBAA"/>
    <property type="match status" value="1"/>
</dbReference>
<reference evidence="11 12" key="1">
    <citation type="submission" date="2014-12" db="EMBL/GenBank/DDBJ databases">
        <title>Denitrispirillum autotrophicum gen. nov., sp. nov., Denitrifying, Facultatively Autotrophic Bacteria Isolated from Rice Paddy Soil.</title>
        <authorList>
            <person name="Ishii S."/>
            <person name="Ashida N."/>
            <person name="Ohno H."/>
            <person name="Otsuka S."/>
            <person name="Yokota A."/>
            <person name="Senoo K."/>
        </authorList>
    </citation>
    <scope>NUCLEOTIDE SEQUENCE [LARGE SCALE GENOMIC DNA]</scope>
    <source>
        <strain evidence="11 12">TSA66</strain>
    </source>
</reference>
<feature type="domain" description="PAC" evidence="7">
    <location>
        <begin position="320"/>
        <end position="370"/>
    </location>
</feature>
<dbReference type="InterPro" id="IPR000014">
    <property type="entry name" value="PAS"/>
</dbReference>
<dbReference type="SMART" id="SM00267">
    <property type="entry name" value="GGDEF"/>
    <property type="match status" value="1"/>
</dbReference>
<evidence type="ECO:0000256" key="2">
    <source>
        <dbReference type="ARBA" id="ARBA00022692"/>
    </source>
</evidence>
<dbReference type="Pfam" id="PF13426">
    <property type="entry name" value="PAS_9"/>
    <property type="match status" value="1"/>
</dbReference>
<feature type="domain" description="PAS" evidence="6">
    <location>
        <begin position="266"/>
        <end position="316"/>
    </location>
</feature>
<dbReference type="GO" id="GO:0016020">
    <property type="term" value="C:membrane"/>
    <property type="evidence" value="ECO:0007669"/>
    <property type="project" value="UniProtKB-SubCell"/>
</dbReference>